<dbReference type="Proteomes" id="UP001177021">
    <property type="component" value="Unassembled WGS sequence"/>
</dbReference>
<accession>A0ACB0IAU8</accession>
<keyword evidence="2" id="KW-1185">Reference proteome</keyword>
<gene>
    <name evidence="1" type="ORF">MILVUS5_LOCUS1102</name>
</gene>
<comment type="caution">
    <text evidence="1">The sequence shown here is derived from an EMBL/GenBank/DDBJ whole genome shotgun (WGS) entry which is preliminary data.</text>
</comment>
<dbReference type="EMBL" id="CASHSV030000001">
    <property type="protein sequence ID" value="CAJ2629023.1"/>
    <property type="molecule type" value="Genomic_DNA"/>
</dbReference>
<protein>
    <submittedName>
        <fullName evidence="1">Uncharacterized protein</fullName>
    </submittedName>
</protein>
<reference evidence="1" key="1">
    <citation type="submission" date="2023-10" db="EMBL/GenBank/DDBJ databases">
        <authorList>
            <person name="Rodriguez Cubillos JULIANA M."/>
            <person name="De Vega J."/>
        </authorList>
    </citation>
    <scope>NUCLEOTIDE SEQUENCE</scope>
</reference>
<sequence>MWNIERERNSDSSSYKTASTAVQLCDGNSCLIIRLSRSTVLRSLVNFLRLPNYTFVGFGIKDNVVNLEKKYGFGCRNAVELGPLAASVMKRPSLSYCGVDELLFKVNQLDFRKDRPLMNGFEWWDYGGHSKELAKLATINVYS</sequence>
<organism evidence="1 2">
    <name type="scientific">Trifolium pratense</name>
    <name type="common">Red clover</name>
    <dbReference type="NCBI Taxonomy" id="57577"/>
    <lineage>
        <taxon>Eukaryota</taxon>
        <taxon>Viridiplantae</taxon>
        <taxon>Streptophyta</taxon>
        <taxon>Embryophyta</taxon>
        <taxon>Tracheophyta</taxon>
        <taxon>Spermatophyta</taxon>
        <taxon>Magnoliopsida</taxon>
        <taxon>eudicotyledons</taxon>
        <taxon>Gunneridae</taxon>
        <taxon>Pentapetalae</taxon>
        <taxon>rosids</taxon>
        <taxon>fabids</taxon>
        <taxon>Fabales</taxon>
        <taxon>Fabaceae</taxon>
        <taxon>Papilionoideae</taxon>
        <taxon>50 kb inversion clade</taxon>
        <taxon>NPAAA clade</taxon>
        <taxon>Hologalegina</taxon>
        <taxon>IRL clade</taxon>
        <taxon>Trifolieae</taxon>
        <taxon>Trifolium</taxon>
    </lineage>
</organism>
<evidence type="ECO:0000313" key="2">
    <source>
        <dbReference type="Proteomes" id="UP001177021"/>
    </source>
</evidence>
<name>A0ACB0IAU8_TRIPR</name>
<proteinExistence type="predicted"/>
<evidence type="ECO:0000313" key="1">
    <source>
        <dbReference type="EMBL" id="CAJ2629023.1"/>
    </source>
</evidence>